<gene>
    <name evidence="9" type="ORF">MP3633_1134</name>
</gene>
<dbReference type="GO" id="GO:0016301">
    <property type="term" value="F:kinase activity"/>
    <property type="evidence" value="ECO:0007669"/>
    <property type="project" value="UniProtKB-KW"/>
</dbReference>
<dbReference type="Pfam" id="PF07005">
    <property type="entry name" value="SBD_N"/>
    <property type="match status" value="1"/>
</dbReference>
<dbReference type="AlphaFoldDB" id="A0A859CZU2"/>
<comment type="similarity">
    <text evidence="1">Belongs to the four-carbon acid sugar kinase family.</text>
</comment>
<evidence type="ECO:0000313" key="9">
    <source>
        <dbReference type="EMBL" id="QKK79869.1"/>
    </source>
</evidence>
<evidence type="ECO:0000313" key="10">
    <source>
        <dbReference type="Proteomes" id="UP000509371"/>
    </source>
</evidence>
<feature type="domain" description="Four-carbon acid sugar kinase N-terminal" evidence="7">
    <location>
        <begin position="38"/>
        <end position="273"/>
    </location>
</feature>
<keyword evidence="2" id="KW-0808">Transferase</keyword>
<organism evidence="9 10">
    <name type="scientific">Marinomonas primoryensis</name>
    <dbReference type="NCBI Taxonomy" id="178399"/>
    <lineage>
        <taxon>Bacteria</taxon>
        <taxon>Pseudomonadati</taxon>
        <taxon>Pseudomonadota</taxon>
        <taxon>Gammaproteobacteria</taxon>
        <taxon>Oceanospirillales</taxon>
        <taxon>Oceanospirillaceae</taxon>
        <taxon>Marinomonas</taxon>
    </lineage>
</organism>
<accession>A0A859CZU2</accession>
<dbReference type="Gene3D" id="3.40.50.10840">
    <property type="entry name" value="Putative sugar-binding, N-terminal domain"/>
    <property type="match status" value="1"/>
</dbReference>
<dbReference type="EMBL" id="CP054301">
    <property type="protein sequence ID" value="QKK79869.1"/>
    <property type="molecule type" value="Genomic_DNA"/>
</dbReference>
<protein>
    <submittedName>
        <fullName evidence="9">Four-carbon acid sugar kinase family protein</fullName>
    </submittedName>
</protein>
<dbReference type="InterPro" id="IPR037051">
    <property type="entry name" value="4-carb_acid_sugar_kinase_N_sf"/>
</dbReference>
<dbReference type="Gene3D" id="3.40.980.20">
    <property type="entry name" value="Four-carbon acid sugar kinase, nucleotide binding domain"/>
    <property type="match status" value="1"/>
</dbReference>
<dbReference type="Proteomes" id="UP000509371">
    <property type="component" value="Chromosome"/>
</dbReference>
<keyword evidence="4 9" id="KW-0418">Kinase</keyword>
<reference evidence="9 10" key="1">
    <citation type="submission" date="2020-06" db="EMBL/GenBank/DDBJ databases">
        <authorList>
            <person name="Voronona O.L."/>
            <person name="Aksenova E.I."/>
            <person name="Kunda M.S."/>
            <person name="Semenov A.N."/>
            <person name="Ryzhova N."/>
        </authorList>
    </citation>
    <scope>NUCLEOTIDE SEQUENCE [LARGE SCALE GENOMIC DNA]</scope>
    <source>
        <strain evidence="9 10">MPKMM3633</strain>
    </source>
</reference>
<dbReference type="InterPro" id="IPR031475">
    <property type="entry name" value="NBD_C"/>
</dbReference>
<dbReference type="InterPro" id="IPR010737">
    <property type="entry name" value="4-carb_acid_sugar_kinase_N"/>
</dbReference>
<dbReference type="Pfam" id="PF17042">
    <property type="entry name" value="NBD_C"/>
    <property type="match status" value="1"/>
</dbReference>
<evidence type="ECO:0000256" key="2">
    <source>
        <dbReference type="ARBA" id="ARBA00022679"/>
    </source>
</evidence>
<dbReference type="GO" id="GO:0005524">
    <property type="term" value="F:ATP binding"/>
    <property type="evidence" value="ECO:0007669"/>
    <property type="project" value="UniProtKB-KW"/>
</dbReference>
<evidence type="ECO:0000256" key="4">
    <source>
        <dbReference type="ARBA" id="ARBA00022777"/>
    </source>
</evidence>
<evidence type="ECO:0000259" key="8">
    <source>
        <dbReference type="Pfam" id="PF17042"/>
    </source>
</evidence>
<keyword evidence="5" id="KW-0067">ATP-binding</keyword>
<keyword evidence="3" id="KW-0547">Nucleotide-binding</keyword>
<name>A0A859CZU2_9GAMM</name>
<sequence length="468" mass="51286">MSILNHNMTMRLRFVLYLLVELSKNKNKELVLNSTVELVFYGDDFTGSTDVLESLSLRGKKTILLLRVPEKNDAIDFSVYDCIGVAGISRSKDPEWMRAELPKVYHFLNSFDPKYIHYKVCSTFDSNLHKGNLAVATQIGIDVLSPRWTSIVVGTPKIKRYVCFGELFADSKGETYRIDRHPVMSCHPATPMTEANLVKHMQQLGEVDCASVNLSMYSDGSAATKLQQFINEKKVVIFDSVDHSSQAKVGALINGRCQEGLHFSVSSSGFEDAVYSQNDLVDNIKIQSKPKILALSGSCSSITSSQIDYALSHGFIPVELDIARLLILESRSQYLDEIVQTCIDLLSSNKSPLVYSALGPQKDGSTITSQDGDLHFDEMLGSFLGAIALAVTKTGLIDRLAVAGGDTSGYCIQSLNVDALTFIAPLCPGVPLCRAHAQDCDIDGLEVALKGGQMGPEDFFVQLRSGEE</sequence>
<evidence type="ECO:0000256" key="3">
    <source>
        <dbReference type="ARBA" id="ARBA00022741"/>
    </source>
</evidence>
<proteinExistence type="inferred from homology"/>
<dbReference type="SUPFAM" id="SSF142764">
    <property type="entry name" value="YgbK-like"/>
    <property type="match status" value="1"/>
</dbReference>
<feature type="domain" description="Four-carbon acid sugar kinase nucleotide binding" evidence="8">
    <location>
        <begin position="293"/>
        <end position="460"/>
    </location>
</feature>
<dbReference type="KEGG" id="mpri:MP3633_1134"/>
<evidence type="ECO:0000259" key="7">
    <source>
        <dbReference type="Pfam" id="PF07005"/>
    </source>
</evidence>
<evidence type="ECO:0000256" key="6">
    <source>
        <dbReference type="ARBA" id="ARBA00023277"/>
    </source>
</evidence>
<evidence type="ECO:0000256" key="1">
    <source>
        <dbReference type="ARBA" id="ARBA00005715"/>
    </source>
</evidence>
<evidence type="ECO:0000256" key="5">
    <source>
        <dbReference type="ARBA" id="ARBA00022840"/>
    </source>
</evidence>
<dbReference type="InterPro" id="IPR042213">
    <property type="entry name" value="NBD_C_sf"/>
</dbReference>
<keyword evidence="6" id="KW-0119">Carbohydrate metabolism</keyword>